<keyword evidence="3" id="KW-1185">Reference proteome</keyword>
<dbReference type="SUPFAM" id="SSF48366">
    <property type="entry name" value="Ras GEF"/>
    <property type="match status" value="1"/>
</dbReference>
<dbReference type="Gene3D" id="1.20.870.10">
    <property type="entry name" value="Son of sevenless (SoS) protein Chain: S domain 1"/>
    <property type="match status" value="1"/>
</dbReference>
<dbReference type="GO" id="GO:0007264">
    <property type="term" value="P:small GTPase-mediated signal transduction"/>
    <property type="evidence" value="ECO:0007669"/>
    <property type="project" value="InterPro"/>
</dbReference>
<dbReference type="Gene3D" id="1.10.840.10">
    <property type="entry name" value="Ras guanine-nucleotide exchange factors catalytic domain"/>
    <property type="match status" value="1"/>
</dbReference>
<sequence>MSGLNSFVQRADKWNQEIEARFYLSEQRASEENQRTAELCRLLYKEAGENYRDSKLQRIIISCLKCFFFPLYAEVLKLASIIQNINNSIFGMDQCDNAISTMENFVQRVPADEFIMSYPKASSNEVVQAREFLNRERSFQRDLYAILGYFAVELKSYPRLLDELNNAFNAVDILGKHGYLQQMLATSRRFTDQLDDMFDGDEELERNEDQSGSIAEIFHDVAKGQVLDTFIEYAKLIVRETMDNAKHSPTVAEVYDSIKRKIEAKVNECTFEIIKNMDAEAKSEFYEIRAQVIWLLPELLLRPIYRAFCTIENLNAIKDAIKDEINDCYDDLLRVNYLQKEERILDQVIEEGNKLKSGLTTILSKDWLTSYKRHFNNFFPSLWYRESDDKRFLSESDKEFKNLIEEKTSSEKVSYWGGKSTGLFWDDAEEVVLDEPIKEVLNGKKHIWDIKDIKKNLKQQIKKDKRRIALVSGQASETRSLVFNATDGERKRLMVGLLRARKHRAINKKISALLKTQIETKAPQPHRNEFLQAAPDSPFGEEYVSSGRNRNLISLLEIIETRLTANQVLPKHPKSQNPHESAEDHFTRIFLFVYKKLKDEKNEDLSPDKLFQLLKLRFNLPKEIDENEEFKTKLGKGEVCFGEFHRSYENKYFNPVQVRVIRVLTQWVREDPWGDMHCPLGGGKALAERILDWMTPLMKTSTVKVRSAFRTLKKTIDHSFECHANPNGQFNGHTLFRGNSLSPEGTRRDFVQVDSNLQETMWHSTRDPKQFSLLTLHPIELAKQITLYTLNILQKTRLDDLWKGNKSELLKKMVVINDTWVVYLQAAIILERSPKRRREIHERLMEMVVQFRLHNNFMWEDLIIKYVIDSSAVKDVTRREINNSPFSNQKLKDIYEDHQKRSNRSKEAKKEEAIFWMCHPPNLPSYQDFNGGYTRTFDVIKDGRKPGLNDWTNYCFLGFHIVNFLGACKADPQRRPSSIVFPAITRVDSIQEWLSNWDPRQLVHDEQDWEAKVGRPFHRCPVSERSDQDKEDFNNYLKKVSEEKREMESQRSPSSSWEREDFQRPRNLSYNYKLETDHRVNVKNEMKNWWQVEKPKEAKKVRKQSELVREEDKKVPIRPRSQKPVIDRRFWTTPDFPSFRTDNDYLPLVPPRTSNGPTPDTAMTTVGPTPNSDNVPSSRSARNRFEF</sequence>
<dbReference type="Proteomes" id="UP000001307">
    <property type="component" value="Unassembled WGS sequence"/>
</dbReference>
<accession>E4XBB7</accession>
<dbReference type="OrthoDB" id="5841754at2759"/>
<dbReference type="InParanoid" id="E4XBB7"/>
<evidence type="ECO:0000313" key="3">
    <source>
        <dbReference type="Proteomes" id="UP000001307"/>
    </source>
</evidence>
<dbReference type="EMBL" id="FN653033">
    <property type="protein sequence ID" value="CBY08800.1"/>
    <property type="molecule type" value="Genomic_DNA"/>
</dbReference>
<reference evidence="2" key="1">
    <citation type="journal article" date="2010" name="Science">
        <title>Plasticity of animal genome architecture unmasked by rapid evolution of a pelagic tunicate.</title>
        <authorList>
            <person name="Denoeud F."/>
            <person name="Henriet S."/>
            <person name="Mungpakdee S."/>
            <person name="Aury J.M."/>
            <person name="Da Silva C."/>
            <person name="Brinkmann H."/>
            <person name="Mikhaleva J."/>
            <person name="Olsen L.C."/>
            <person name="Jubin C."/>
            <person name="Canestro C."/>
            <person name="Bouquet J.M."/>
            <person name="Danks G."/>
            <person name="Poulain J."/>
            <person name="Campsteijn C."/>
            <person name="Adamski M."/>
            <person name="Cross I."/>
            <person name="Yadetie F."/>
            <person name="Muffato M."/>
            <person name="Louis A."/>
            <person name="Butcher S."/>
            <person name="Tsagkogeorga G."/>
            <person name="Konrad A."/>
            <person name="Singh S."/>
            <person name="Jensen M.F."/>
            <person name="Cong E.H."/>
            <person name="Eikeseth-Otteraa H."/>
            <person name="Noel B."/>
            <person name="Anthouard V."/>
            <person name="Porcel B.M."/>
            <person name="Kachouri-Lafond R."/>
            <person name="Nishino A."/>
            <person name="Ugolini M."/>
            <person name="Chourrout P."/>
            <person name="Nishida H."/>
            <person name="Aasland R."/>
            <person name="Huzurbazar S."/>
            <person name="Westhof E."/>
            <person name="Delsuc F."/>
            <person name="Lehrach H."/>
            <person name="Reinhardt R."/>
            <person name="Weissenbach J."/>
            <person name="Roy S.W."/>
            <person name="Artiguenave F."/>
            <person name="Postlethwait J.H."/>
            <person name="Manak J.R."/>
            <person name="Thompson E.M."/>
            <person name="Jaillon O."/>
            <person name="Du Pasquier L."/>
            <person name="Boudinot P."/>
            <person name="Liberles D.A."/>
            <person name="Volff J.N."/>
            <person name="Philippe H."/>
            <person name="Lenhard B."/>
            <person name="Roest Crollius H."/>
            <person name="Wincker P."/>
            <person name="Chourrout D."/>
        </authorList>
    </citation>
    <scope>NUCLEOTIDE SEQUENCE [LARGE SCALE GENOMIC DNA]</scope>
</reference>
<name>E4XBB7_OIKDI</name>
<proteinExistence type="predicted"/>
<feature type="compositionally biased region" description="Polar residues" evidence="1">
    <location>
        <begin position="1152"/>
        <end position="1180"/>
    </location>
</feature>
<evidence type="ECO:0000256" key="1">
    <source>
        <dbReference type="SAM" id="MobiDB-lite"/>
    </source>
</evidence>
<dbReference type="InterPro" id="IPR023578">
    <property type="entry name" value="Ras_GEF_dom_sf"/>
</dbReference>
<organism evidence="2">
    <name type="scientific">Oikopleura dioica</name>
    <name type="common">Tunicate</name>
    <dbReference type="NCBI Taxonomy" id="34765"/>
    <lineage>
        <taxon>Eukaryota</taxon>
        <taxon>Metazoa</taxon>
        <taxon>Chordata</taxon>
        <taxon>Tunicata</taxon>
        <taxon>Appendicularia</taxon>
        <taxon>Copelata</taxon>
        <taxon>Oikopleuridae</taxon>
        <taxon>Oikopleura</taxon>
    </lineage>
</organism>
<protein>
    <submittedName>
        <fullName evidence="2">Uncharacterized protein</fullName>
    </submittedName>
</protein>
<dbReference type="GO" id="GO:0005085">
    <property type="term" value="F:guanyl-nucleotide exchange factor activity"/>
    <property type="evidence" value="ECO:0007669"/>
    <property type="project" value="InterPro"/>
</dbReference>
<dbReference type="InterPro" id="IPR035899">
    <property type="entry name" value="DBL_dom_sf"/>
</dbReference>
<feature type="region of interest" description="Disordered" evidence="1">
    <location>
        <begin position="1041"/>
        <end position="1060"/>
    </location>
</feature>
<feature type="region of interest" description="Disordered" evidence="1">
    <location>
        <begin position="1142"/>
        <end position="1187"/>
    </location>
</feature>
<dbReference type="Gene3D" id="1.20.900.10">
    <property type="entry name" value="Dbl homology (DH) domain"/>
    <property type="match status" value="1"/>
</dbReference>
<gene>
    <name evidence="2" type="ORF">GSOID_T00005638001</name>
</gene>
<evidence type="ECO:0000313" key="2">
    <source>
        <dbReference type="EMBL" id="CBY08800.1"/>
    </source>
</evidence>
<dbReference type="AlphaFoldDB" id="E4XBB7"/>
<dbReference type="InterPro" id="IPR036964">
    <property type="entry name" value="RASGEF_cat_dom_sf"/>
</dbReference>